<dbReference type="Gene3D" id="1.10.3720.10">
    <property type="entry name" value="MetI-like"/>
    <property type="match status" value="2"/>
</dbReference>
<dbReference type="SUPFAM" id="SSF161098">
    <property type="entry name" value="MetI-like"/>
    <property type="match status" value="2"/>
</dbReference>
<evidence type="ECO:0000256" key="7">
    <source>
        <dbReference type="ARBA" id="ARBA00022989"/>
    </source>
</evidence>
<evidence type="ECO:0000256" key="1">
    <source>
        <dbReference type="ARBA" id="ARBA00004429"/>
    </source>
</evidence>
<dbReference type="InterPro" id="IPR000515">
    <property type="entry name" value="MetI-like"/>
</dbReference>
<dbReference type="InterPro" id="IPR035906">
    <property type="entry name" value="MetI-like_sf"/>
</dbReference>
<feature type="transmembrane region" description="Helical" evidence="9">
    <location>
        <begin position="388"/>
        <end position="409"/>
    </location>
</feature>
<name>A0A926JED1_9RHOB</name>
<dbReference type="PANTHER" id="PTHR30614">
    <property type="entry name" value="MEMBRANE COMPONENT OF AMINO ACID ABC TRANSPORTER"/>
    <property type="match status" value="1"/>
</dbReference>
<feature type="transmembrane region" description="Helical" evidence="9">
    <location>
        <begin position="199"/>
        <end position="222"/>
    </location>
</feature>
<dbReference type="RefSeq" id="WP_187794604.1">
    <property type="nucleotide sequence ID" value="NZ_JACOQL010000005.1"/>
</dbReference>
<comment type="similarity">
    <text evidence="2">Belongs to the binding-protein-dependent transport system permease family. HisMQ subfamily.</text>
</comment>
<feature type="domain" description="ABC transmembrane type-1" evidence="10">
    <location>
        <begin position="92"/>
        <end position="406"/>
    </location>
</feature>
<dbReference type="EMBL" id="JACOQL010000005">
    <property type="protein sequence ID" value="MBC9248093.1"/>
    <property type="molecule type" value="Genomic_DNA"/>
</dbReference>
<dbReference type="Pfam" id="PF00528">
    <property type="entry name" value="BPD_transp_1"/>
    <property type="match status" value="1"/>
</dbReference>
<evidence type="ECO:0000256" key="9">
    <source>
        <dbReference type="RuleBase" id="RU363032"/>
    </source>
</evidence>
<comment type="subcellular location">
    <subcellularLocation>
        <location evidence="1">Cell inner membrane</location>
        <topology evidence="1">Multi-pass membrane protein</topology>
    </subcellularLocation>
    <subcellularLocation>
        <location evidence="9">Cell membrane</location>
        <topology evidence="9">Multi-pass membrane protein</topology>
    </subcellularLocation>
</comment>
<keyword evidence="3 9" id="KW-0813">Transport</keyword>
<evidence type="ECO:0000256" key="6">
    <source>
        <dbReference type="ARBA" id="ARBA00022970"/>
    </source>
</evidence>
<dbReference type="Proteomes" id="UP000608594">
    <property type="component" value="Unassembled WGS sequence"/>
</dbReference>
<sequence length="418" mass="46298">MSDTAIPAQTPFRLSMLIYDRRYRSLTFQVIVFILVMAFGWWLISNTIENLRVLGKDFNFGFLFQRAGYDIPQPPIPYTSDDTHLRAAVVGVLNTLIVTVLGCIAATVLGVIVGVARLSNNWLFARLMTIYVEAFRNVPLLLWILVVFSVFREVLPPPNAFRGENATASMIFFDNVALTNRYTAIPTLGMTNDPGSLDLGWRITISWATIAFAVALIGGWLVHRAIANWAQKTQDQTGSRPTTWWMSLAVMTVPSLLLIWYFGLHLIPPEMKGFNFVGGLNISNGLVALWLALTLYTAAFIAEIVRAGILAISKGQSEASFALGISPRRTMSLVVLPQALRVIIPPLISQYLNLMKNSSLAIAVGFMDLKGTLGGTTLNQTGRELESILLMMGIYLILSLIISAGMNYFNSRVKLKER</sequence>
<dbReference type="PANTHER" id="PTHR30614:SF37">
    <property type="entry name" value="AMINO-ACID ABC TRANSPORTER PERMEASE PROTEIN YHDX-RELATED"/>
    <property type="match status" value="1"/>
</dbReference>
<evidence type="ECO:0000259" key="10">
    <source>
        <dbReference type="PROSITE" id="PS50928"/>
    </source>
</evidence>
<keyword evidence="5 9" id="KW-0812">Transmembrane</keyword>
<comment type="caution">
    <text evidence="11">The sequence shown here is derived from an EMBL/GenBank/DDBJ whole genome shotgun (WGS) entry which is preliminary data.</text>
</comment>
<evidence type="ECO:0000313" key="12">
    <source>
        <dbReference type="Proteomes" id="UP000608594"/>
    </source>
</evidence>
<proteinExistence type="inferred from homology"/>
<keyword evidence="6" id="KW-0029">Amino-acid transport</keyword>
<evidence type="ECO:0000256" key="5">
    <source>
        <dbReference type="ARBA" id="ARBA00022692"/>
    </source>
</evidence>
<feature type="transmembrane region" description="Helical" evidence="9">
    <location>
        <begin position="130"/>
        <end position="151"/>
    </location>
</feature>
<dbReference type="CDD" id="cd06261">
    <property type="entry name" value="TM_PBP2"/>
    <property type="match status" value="1"/>
</dbReference>
<keyword evidence="4" id="KW-1003">Cell membrane</keyword>
<dbReference type="GO" id="GO:0043190">
    <property type="term" value="C:ATP-binding cassette (ABC) transporter complex"/>
    <property type="evidence" value="ECO:0007669"/>
    <property type="project" value="InterPro"/>
</dbReference>
<evidence type="ECO:0000256" key="4">
    <source>
        <dbReference type="ARBA" id="ARBA00022475"/>
    </source>
</evidence>
<protein>
    <submittedName>
        <fullName evidence="11">ABC transporter permease subunit</fullName>
    </submittedName>
</protein>
<dbReference type="AlphaFoldDB" id="A0A926JED1"/>
<dbReference type="InterPro" id="IPR010065">
    <property type="entry name" value="AA_ABC_transptr_permease_3TM"/>
</dbReference>
<organism evidence="11 12">
    <name type="scientific">Paracoccus amoyensis</name>
    <dbReference type="NCBI Taxonomy" id="2760093"/>
    <lineage>
        <taxon>Bacteria</taxon>
        <taxon>Pseudomonadati</taxon>
        <taxon>Pseudomonadota</taxon>
        <taxon>Alphaproteobacteria</taxon>
        <taxon>Rhodobacterales</taxon>
        <taxon>Paracoccaceae</taxon>
        <taxon>Paracoccus</taxon>
    </lineage>
</organism>
<evidence type="ECO:0000256" key="3">
    <source>
        <dbReference type="ARBA" id="ARBA00022448"/>
    </source>
</evidence>
<dbReference type="InterPro" id="IPR043429">
    <property type="entry name" value="ArtM/GltK/GlnP/TcyL/YhdX-like"/>
</dbReference>
<reference evidence="11" key="1">
    <citation type="submission" date="2020-08" db="EMBL/GenBank/DDBJ databases">
        <title>Paracoccus amoyensis sp. nov., isolated from the surface seawater at coast of Xiamen, Fujian.</title>
        <authorList>
            <person name="Lyu L."/>
        </authorList>
    </citation>
    <scope>NUCLEOTIDE SEQUENCE</scope>
    <source>
        <strain evidence="11">11-3</strain>
    </source>
</reference>
<keyword evidence="12" id="KW-1185">Reference proteome</keyword>
<feature type="transmembrane region" description="Helical" evidence="9">
    <location>
        <begin position="96"/>
        <end position="118"/>
    </location>
</feature>
<keyword evidence="8 9" id="KW-0472">Membrane</keyword>
<feature type="transmembrane region" description="Helical" evidence="9">
    <location>
        <begin position="287"/>
        <end position="312"/>
    </location>
</feature>
<dbReference type="NCBIfam" id="TIGR01726">
    <property type="entry name" value="HEQRo_perm_3TM"/>
    <property type="match status" value="1"/>
</dbReference>
<dbReference type="GO" id="GO:0006865">
    <property type="term" value="P:amino acid transport"/>
    <property type="evidence" value="ECO:0007669"/>
    <property type="project" value="UniProtKB-KW"/>
</dbReference>
<evidence type="ECO:0000256" key="2">
    <source>
        <dbReference type="ARBA" id="ARBA00010072"/>
    </source>
</evidence>
<accession>A0A926JED1</accession>
<dbReference type="PROSITE" id="PS50928">
    <property type="entry name" value="ABC_TM1"/>
    <property type="match status" value="1"/>
</dbReference>
<dbReference type="GO" id="GO:0022857">
    <property type="term" value="F:transmembrane transporter activity"/>
    <property type="evidence" value="ECO:0007669"/>
    <property type="project" value="InterPro"/>
</dbReference>
<feature type="transmembrane region" description="Helical" evidence="9">
    <location>
        <begin position="26"/>
        <end position="44"/>
    </location>
</feature>
<evidence type="ECO:0000256" key="8">
    <source>
        <dbReference type="ARBA" id="ARBA00023136"/>
    </source>
</evidence>
<keyword evidence="7 9" id="KW-1133">Transmembrane helix</keyword>
<feature type="transmembrane region" description="Helical" evidence="9">
    <location>
        <begin position="243"/>
        <end position="267"/>
    </location>
</feature>
<evidence type="ECO:0000313" key="11">
    <source>
        <dbReference type="EMBL" id="MBC9248093.1"/>
    </source>
</evidence>
<gene>
    <name evidence="11" type="ORF">H4P12_15550</name>
</gene>